<keyword evidence="1" id="KW-0378">Hydrolase</keyword>
<comment type="caution">
    <text evidence="1">The sequence shown here is derived from an EMBL/GenBank/DDBJ whole genome shotgun (WGS) entry which is preliminary data.</text>
</comment>
<dbReference type="EMBL" id="SRYB01000008">
    <property type="protein sequence ID" value="TGY79202.1"/>
    <property type="molecule type" value="Genomic_DNA"/>
</dbReference>
<accession>A0AC61RI80</accession>
<organism evidence="1 2">
    <name type="scientific">Lepagella muris</name>
    <dbReference type="NCBI Taxonomy" id="3032870"/>
    <lineage>
        <taxon>Bacteria</taxon>
        <taxon>Pseudomonadati</taxon>
        <taxon>Bacteroidota</taxon>
        <taxon>Bacteroidia</taxon>
        <taxon>Bacteroidales</taxon>
        <taxon>Muribaculaceae</taxon>
        <taxon>Lepagella</taxon>
    </lineage>
</organism>
<name>A0AC61RI80_9BACT</name>
<evidence type="ECO:0000313" key="1">
    <source>
        <dbReference type="EMBL" id="TGY79202.1"/>
    </source>
</evidence>
<evidence type="ECO:0000313" key="2">
    <source>
        <dbReference type="Proteomes" id="UP000306319"/>
    </source>
</evidence>
<reference evidence="1" key="1">
    <citation type="submission" date="2019-04" db="EMBL/GenBank/DDBJ databases">
        <title>Microbes associate with the intestines of laboratory mice.</title>
        <authorList>
            <person name="Navarre W."/>
            <person name="Wong E."/>
            <person name="Huang K."/>
            <person name="Tropini C."/>
            <person name="Ng K."/>
            <person name="Yu B."/>
        </authorList>
    </citation>
    <scope>NUCLEOTIDE SEQUENCE</scope>
    <source>
        <strain evidence="1">NM04_E33</strain>
    </source>
</reference>
<sequence>MTIDKGILIKNVYYMLTYAFRQLRANNYEQVAGEDFEEIYDLFAEILARGISCQLKQGLHKSYVGHQDSLTTLRGKLDINGTMRNFAACRRKLQCEYDVLTENNLFNQILKTAVGVLLKQSGVKSKRKSLLRKIMLPFENVDEITADRIRWNVLRYDRNSKTYRMLHSICYFILDRQLLTTEEGKYSMRTFSDEHMNLLFQNFVLNYYRRHHPSLKAEAKQIGWNINMELSDTTHLPIMQSDILLHIGERTLIIDTKYYSRTLATHFDRSTYHSANLYQIHTYVMNEDICHEGNVDGMLLYAQTQEETLPNEKIVTNDGNILMFKTLDLNQDFKKISAQLDSLIGYGL</sequence>
<proteinExistence type="predicted"/>
<protein>
    <submittedName>
        <fullName evidence="1">5-methylcytosine-specific restriction endonuclease system specificity protein McrC</fullName>
    </submittedName>
</protein>
<gene>
    <name evidence="1" type="ORF">E5331_07425</name>
</gene>
<keyword evidence="1" id="KW-0255">Endonuclease</keyword>
<keyword evidence="1" id="KW-0540">Nuclease</keyword>
<keyword evidence="2" id="KW-1185">Reference proteome</keyword>
<dbReference type="Proteomes" id="UP000306319">
    <property type="component" value="Unassembled WGS sequence"/>
</dbReference>